<sequence>MCHPHRSIINKASETINRAHFSRRPDEPCLYNYTGLSIMEVDMQDLEPTTAALVKPKKKQYVRSTPEQRQEAINMIQQGETFTAAGKSVGFCARAVSSWYYQHLRNVRSEKRAVKAAAKAMDPSEDSDDSDDEKKEDETDEELPRYKYSKATDLENEHLKKIVYHNSELSLIEAMKHAEYPCGVGAAKKMLRKNGIHYHVNQCMYSKDEQIYHSQSGIKMFKCQPMHFYDQMY</sequence>
<reference evidence="2 3" key="1">
    <citation type="submission" date="2020-04" db="EMBL/GenBank/DDBJ databases">
        <authorList>
            <person name="Alioto T."/>
            <person name="Alioto T."/>
            <person name="Gomez Garrido J."/>
        </authorList>
    </citation>
    <scope>NUCLEOTIDE SEQUENCE [LARGE SCALE GENOMIC DNA]</scope>
</reference>
<feature type="compositionally biased region" description="Basic and acidic residues" evidence="1">
    <location>
        <begin position="132"/>
        <end position="143"/>
    </location>
</feature>
<evidence type="ECO:0000313" key="3">
    <source>
        <dbReference type="Proteomes" id="UP000494165"/>
    </source>
</evidence>
<keyword evidence="3" id="KW-1185">Reference proteome</keyword>
<dbReference type="AlphaFoldDB" id="A0A8S1BTN9"/>
<feature type="region of interest" description="Disordered" evidence="1">
    <location>
        <begin position="115"/>
        <end position="143"/>
    </location>
</feature>
<comment type="caution">
    <text evidence="2">The sequence shown here is derived from an EMBL/GenBank/DDBJ whole genome shotgun (WGS) entry which is preliminary data.</text>
</comment>
<dbReference type="EMBL" id="CADEPI010000001">
    <property type="protein sequence ID" value="CAB3359214.1"/>
    <property type="molecule type" value="Genomic_DNA"/>
</dbReference>
<evidence type="ECO:0000313" key="2">
    <source>
        <dbReference type="EMBL" id="CAB3359214.1"/>
    </source>
</evidence>
<name>A0A8S1BTN9_9INSE</name>
<organism evidence="2 3">
    <name type="scientific">Cloeon dipterum</name>
    <dbReference type="NCBI Taxonomy" id="197152"/>
    <lineage>
        <taxon>Eukaryota</taxon>
        <taxon>Metazoa</taxon>
        <taxon>Ecdysozoa</taxon>
        <taxon>Arthropoda</taxon>
        <taxon>Hexapoda</taxon>
        <taxon>Insecta</taxon>
        <taxon>Pterygota</taxon>
        <taxon>Palaeoptera</taxon>
        <taxon>Ephemeroptera</taxon>
        <taxon>Pisciforma</taxon>
        <taxon>Baetidae</taxon>
        <taxon>Cloeon</taxon>
    </lineage>
</organism>
<proteinExistence type="predicted"/>
<gene>
    <name evidence="2" type="ORF">CLODIP_2_CD05218</name>
</gene>
<dbReference type="Proteomes" id="UP000494165">
    <property type="component" value="Unassembled WGS sequence"/>
</dbReference>
<protein>
    <submittedName>
        <fullName evidence="2">Uncharacterized protein</fullName>
    </submittedName>
</protein>
<accession>A0A8S1BTN9</accession>
<evidence type="ECO:0000256" key="1">
    <source>
        <dbReference type="SAM" id="MobiDB-lite"/>
    </source>
</evidence>